<dbReference type="InterPro" id="IPR052718">
    <property type="entry name" value="NmrA-type_oxidoreductase"/>
</dbReference>
<dbReference type="Gene3D" id="3.40.50.720">
    <property type="entry name" value="NAD(P)-binding Rossmann-like Domain"/>
    <property type="match status" value="1"/>
</dbReference>
<dbReference type="AlphaFoldDB" id="A0A1B2IXB6"/>
<dbReference type="Gene3D" id="3.90.25.10">
    <property type="entry name" value="UDP-galactose 4-epimerase, domain 1"/>
    <property type="match status" value="1"/>
</dbReference>
<accession>A0A1B2IXB6</accession>
<dbReference type="SUPFAM" id="SSF51735">
    <property type="entry name" value="NAD(P)-binding Rossmann-fold domains"/>
    <property type="match status" value="1"/>
</dbReference>
<dbReference type="InterPro" id="IPR036291">
    <property type="entry name" value="NAD(P)-bd_dom_sf"/>
</dbReference>
<name>A0A1B2IXB6_9LACO</name>
<feature type="domain" description="NAD(P)-binding" evidence="1">
    <location>
        <begin position="7"/>
        <end position="110"/>
    </location>
</feature>
<reference evidence="2 3" key="1">
    <citation type="submission" date="2016-03" db="EMBL/GenBank/DDBJ databases">
        <title>Pediococcus and Lactobacillus from brewery environment - whole genome sequencing and assembly.</title>
        <authorList>
            <person name="Behr J."/>
            <person name="Geissler A.J."/>
            <person name="Vogel R.F."/>
        </authorList>
    </citation>
    <scope>NUCLEOTIDE SEQUENCE [LARGE SCALE GENOMIC DNA]</scope>
    <source>
        <strain evidence="2 3">TMW 1.1995</strain>
    </source>
</reference>
<keyword evidence="3" id="KW-1185">Reference proteome</keyword>
<dbReference type="InterPro" id="IPR016040">
    <property type="entry name" value="NAD(P)-bd_dom"/>
</dbReference>
<gene>
    <name evidence="2" type="ORF">AYR63_05645</name>
</gene>
<proteinExistence type="predicted"/>
<dbReference type="PANTHER" id="PTHR47129">
    <property type="entry name" value="QUINONE OXIDOREDUCTASE 2"/>
    <property type="match status" value="1"/>
</dbReference>
<dbReference type="PANTHER" id="PTHR47129:SF1">
    <property type="entry name" value="NMRA-LIKE DOMAIN-CONTAINING PROTEIN"/>
    <property type="match status" value="1"/>
</dbReference>
<dbReference type="EMBL" id="CP014924">
    <property type="protein sequence ID" value="ANZ66669.1"/>
    <property type="molecule type" value="Genomic_DNA"/>
</dbReference>
<dbReference type="RefSeq" id="WP_065928629.1">
    <property type="nucleotide sequence ID" value="NZ_CP014915.1"/>
</dbReference>
<organism evidence="2 3">
    <name type="scientific">Secundilactobacillus paracollinoides</name>
    <dbReference type="NCBI Taxonomy" id="240427"/>
    <lineage>
        <taxon>Bacteria</taxon>
        <taxon>Bacillati</taxon>
        <taxon>Bacillota</taxon>
        <taxon>Bacilli</taxon>
        <taxon>Lactobacillales</taxon>
        <taxon>Lactobacillaceae</taxon>
        <taxon>Secundilactobacillus</taxon>
    </lineage>
</organism>
<dbReference type="STRING" id="240427.AYR62_14655"/>
<dbReference type="OrthoDB" id="152510at2"/>
<evidence type="ECO:0000259" key="1">
    <source>
        <dbReference type="Pfam" id="PF13460"/>
    </source>
</evidence>
<dbReference type="KEGG" id="lpd:AYR62_14655"/>
<dbReference type="Pfam" id="PF13460">
    <property type="entry name" value="NAD_binding_10"/>
    <property type="match status" value="1"/>
</dbReference>
<dbReference type="Proteomes" id="UP000093267">
    <property type="component" value="Chromosome"/>
</dbReference>
<evidence type="ECO:0000313" key="2">
    <source>
        <dbReference type="EMBL" id="ANZ66669.1"/>
    </source>
</evidence>
<protein>
    <recommendedName>
        <fullName evidence="1">NAD(P)-binding domain-containing protein</fullName>
    </recommendedName>
</protein>
<sequence>MNYTIIGVSGQLATYLMRYMADDAGLANCQVVARRQMGTSSSQSVPTQTADVSDQAALTQHLEGTDVLIYMADITATVNRNIVEFETMLEAAKAAFVTQLIFVGSFADQERNPYVLSPFYGYATRRLATAGIPYAVIKNALLADQLIPSLPEFVRQAALTYPVGDQALSYIGANNSAEVIAKVAVTPTLRGKGQSYTLTQPCSLKMTDLAHILTMTLGEKIGYAPASLQDFAASQRKSGIPGRTSLYQAGAMGLLDIVTDDFETIVGRRADGMAAILKQRVALI</sequence>
<evidence type="ECO:0000313" key="3">
    <source>
        <dbReference type="Proteomes" id="UP000093267"/>
    </source>
</evidence>